<evidence type="ECO:0000313" key="2">
    <source>
        <dbReference type="Proteomes" id="UP001361570"/>
    </source>
</evidence>
<protein>
    <submittedName>
        <fullName evidence="1">VOC family protein</fullName>
    </submittedName>
</protein>
<gene>
    <name evidence="1" type="ORF">TEK04_13860</name>
</gene>
<evidence type="ECO:0000313" key="1">
    <source>
        <dbReference type="EMBL" id="MEI4272810.1"/>
    </source>
</evidence>
<name>A0ABU8DVD6_9ACTN</name>
<reference evidence="1 2" key="1">
    <citation type="submission" date="2024-03" db="EMBL/GenBank/DDBJ databases">
        <title>Draft genome sequence of Klenkia sp. LSe6-5.</title>
        <authorList>
            <person name="Duangmal K."/>
            <person name="Chantavorakit T."/>
        </authorList>
    </citation>
    <scope>NUCLEOTIDE SEQUENCE [LARGE SCALE GENOMIC DNA]</scope>
    <source>
        <strain evidence="1 2">LSe6-5</strain>
    </source>
</reference>
<accession>A0ABU8DVD6</accession>
<dbReference type="EMBL" id="JBAPLU010000013">
    <property type="protein sequence ID" value="MEI4272810.1"/>
    <property type="molecule type" value="Genomic_DNA"/>
</dbReference>
<dbReference type="Gene3D" id="3.10.180.10">
    <property type="entry name" value="2,3-Dihydroxybiphenyl 1,2-Dioxygenase, domain 1"/>
    <property type="match status" value="1"/>
</dbReference>
<dbReference type="RefSeq" id="WP_336404932.1">
    <property type="nucleotide sequence ID" value="NZ_JBAPLU010000013.1"/>
</dbReference>
<sequence>MGGAVHADVGQGPITEDMTWYVLADPEGNEFCLLRSRVDPLSGS</sequence>
<dbReference type="Proteomes" id="UP001361570">
    <property type="component" value="Unassembled WGS sequence"/>
</dbReference>
<keyword evidence="2" id="KW-1185">Reference proteome</keyword>
<proteinExistence type="predicted"/>
<organism evidence="1 2">
    <name type="scientific">Klenkia sesuvii</name>
    <dbReference type="NCBI Taxonomy" id="3103137"/>
    <lineage>
        <taxon>Bacteria</taxon>
        <taxon>Bacillati</taxon>
        <taxon>Actinomycetota</taxon>
        <taxon>Actinomycetes</taxon>
        <taxon>Geodermatophilales</taxon>
        <taxon>Geodermatophilaceae</taxon>
        <taxon>Klenkia</taxon>
    </lineage>
</organism>
<comment type="caution">
    <text evidence="1">The sequence shown here is derived from an EMBL/GenBank/DDBJ whole genome shotgun (WGS) entry which is preliminary data.</text>
</comment>
<dbReference type="InterPro" id="IPR029068">
    <property type="entry name" value="Glyas_Bleomycin-R_OHBP_Dase"/>
</dbReference>